<dbReference type="AlphaFoldDB" id="A0AA35ZFZ4"/>
<gene>
    <name evidence="2" type="ORF">LSALG_LOCUS30994</name>
</gene>
<protein>
    <submittedName>
        <fullName evidence="2">Uncharacterized protein</fullName>
    </submittedName>
</protein>
<evidence type="ECO:0000313" key="3">
    <source>
        <dbReference type="Proteomes" id="UP001177003"/>
    </source>
</evidence>
<keyword evidence="3" id="KW-1185">Reference proteome</keyword>
<sequence length="134" mass="15147">MWKIRGSPLSIKHPHPQHSQSTISSSLFKTVAAFSNPWLPPPLRTPPTPDRRKSSQNRNLILQIPVIVATLLVSGLQRPKIILEKSLGFALIQRITQKLNANSGNGLMKKIQSTRRKEMKWEHNPVKLGHNLVK</sequence>
<evidence type="ECO:0000256" key="1">
    <source>
        <dbReference type="SAM" id="MobiDB-lite"/>
    </source>
</evidence>
<feature type="region of interest" description="Disordered" evidence="1">
    <location>
        <begin position="37"/>
        <end position="56"/>
    </location>
</feature>
<name>A0AA35ZFZ4_LACSI</name>
<feature type="compositionally biased region" description="Pro residues" evidence="1">
    <location>
        <begin position="38"/>
        <end position="48"/>
    </location>
</feature>
<proteinExistence type="predicted"/>
<dbReference type="EMBL" id="OX465082">
    <property type="protein sequence ID" value="CAI9291884.1"/>
    <property type="molecule type" value="Genomic_DNA"/>
</dbReference>
<evidence type="ECO:0000313" key="2">
    <source>
        <dbReference type="EMBL" id="CAI9291884.1"/>
    </source>
</evidence>
<reference evidence="2" key="1">
    <citation type="submission" date="2023-04" db="EMBL/GenBank/DDBJ databases">
        <authorList>
            <person name="Vijverberg K."/>
            <person name="Xiong W."/>
            <person name="Schranz E."/>
        </authorList>
    </citation>
    <scope>NUCLEOTIDE SEQUENCE</scope>
</reference>
<dbReference type="Proteomes" id="UP001177003">
    <property type="component" value="Chromosome 6"/>
</dbReference>
<organism evidence="2 3">
    <name type="scientific">Lactuca saligna</name>
    <name type="common">Willowleaf lettuce</name>
    <dbReference type="NCBI Taxonomy" id="75948"/>
    <lineage>
        <taxon>Eukaryota</taxon>
        <taxon>Viridiplantae</taxon>
        <taxon>Streptophyta</taxon>
        <taxon>Embryophyta</taxon>
        <taxon>Tracheophyta</taxon>
        <taxon>Spermatophyta</taxon>
        <taxon>Magnoliopsida</taxon>
        <taxon>eudicotyledons</taxon>
        <taxon>Gunneridae</taxon>
        <taxon>Pentapetalae</taxon>
        <taxon>asterids</taxon>
        <taxon>campanulids</taxon>
        <taxon>Asterales</taxon>
        <taxon>Asteraceae</taxon>
        <taxon>Cichorioideae</taxon>
        <taxon>Cichorieae</taxon>
        <taxon>Lactucinae</taxon>
        <taxon>Lactuca</taxon>
    </lineage>
</organism>
<feature type="region of interest" description="Disordered" evidence="1">
    <location>
        <begin position="1"/>
        <end position="22"/>
    </location>
</feature>
<accession>A0AA35ZFZ4</accession>